<sequence>MDFKSFKKAKVRFYTADSRICCVKFVFRILILELFQWQGISLPR</sequence>
<dbReference type="Proteomes" id="UP000064525">
    <property type="component" value="Chromosome I"/>
</dbReference>
<evidence type="ECO:0000313" key="1">
    <source>
        <dbReference type="EMBL" id="CUU40019.1"/>
    </source>
</evidence>
<proteinExistence type="predicted"/>
<protein>
    <submittedName>
        <fullName evidence="1">Uncharacterized protein</fullName>
    </submittedName>
</protein>
<dbReference type="PATRIC" id="fig|76936.10.peg.1107"/>
<name>A0A0S4PUP2_9HELI</name>
<dbReference type="EMBL" id="LN907858">
    <property type="protein sequence ID" value="CUU40019.1"/>
    <property type="molecule type" value="Genomic_DNA"/>
</dbReference>
<evidence type="ECO:0000313" key="2">
    <source>
        <dbReference type="Proteomes" id="UP000064525"/>
    </source>
</evidence>
<dbReference type="AlphaFoldDB" id="A0A0S4PUP2"/>
<dbReference type="RefSeq" id="WP_334088208.1">
    <property type="nucleotide sequence ID" value="NZ_CAPSAE010000003.1"/>
</dbReference>
<organism evidence="1 2">
    <name type="scientific">Helicobacter typhlonius</name>
    <dbReference type="NCBI Taxonomy" id="76936"/>
    <lineage>
        <taxon>Bacteria</taxon>
        <taxon>Pseudomonadati</taxon>
        <taxon>Campylobacterota</taxon>
        <taxon>Epsilonproteobacteria</taxon>
        <taxon>Campylobacterales</taxon>
        <taxon>Helicobacteraceae</taxon>
        <taxon>Helicobacter</taxon>
    </lineage>
</organism>
<gene>
    <name evidence="1" type="ORF">BN2458_PEG1134</name>
</gene>
<reference evidence="2" key="1">
    <citation type="submission" date="2015-11" db="EMBL/GenBank/DDBJ databases">
        <authorList>
            <person name="Anvar S.Y."/>
        </authorList>
    </citation>
    <scope>NUCLEOTIDE SEQUENCE [LARGE SCALE GENOMIC DNA]</scope>
</reference>
<accession>A0A0S4PUP2</accession>
<dbReference type="KEGG" id="hty:BN2458_PEG1134"/>